<dbReference type="Proteomes" id="UP000077266">
    <property type="component" value="Unassembled WGS sequence"/>
</dbReference>
<dbReference type="STRING" id="1314781.A0A165L7J3"/>
<protein>
    <submittedName>
        <fullName evidence="2">Uncharacterized protein</fullName>
    </submittedName>
</protein>
<feature type="compositionally biased region" description="Basic and acidic residues" evidence="1">
    <location>
        <begin position="34"/>
        <end position="56"/>
    </location>
</feature>
<keyword evidence="3" id="KW-1185">Reference proteome</keyword>
<evidence type="ECO:0000256" key="1">
    <source>
        <dbReference type="SAM" id="MobiDB-lite"/>
    </source>
</evidence>
<proteinExistence type="predicted"/>
<evidence type="ECO:0000313" key="2">
    <source>
        <dbReference type="EMBL" id="KZV97465.1"/>
    </source>
</evidence>
<feature type="region of interest" description="Disordered" evidence="1">
    <location>
        <begin position="100"/>
        <end position="140"/>
    </location>
</feature>
<dbReference type="OrthoDB" id="529205at2759"/>
<dbReference type="EMBL" id="KV425930">
    <property type="protein sequence ID" value="KZV97465.1"/>
    <property type="molecule type" value="Genomic_DNA"/>
</dbReference>
<name>A0A165L7J3_EXIGL</name>
<organism evidence="2 3">
    <name type="scientific">Exidia glandulosa HHB12029</name>
    <dbReference type="NCBI Taxonomy" id="1314781"/>
    <lineage>
        <taxon>Eukaryota</taxon>
        <taxon>Fungi</taxon>
        <taxon>Dikarya</taxon>
        <taxon>Basidiomycota</taxon>
        <taxon>Agaricomycotina</taxon>
        <taxon>Agaricomycetes</taxon>
        <taxon>Auriculariales</taxon>
        <taxon>Exidiaceae</taxon>
        <taxon>Exidia</taxon>
    </lineage>
</organism>
<dbReference type="InParanoid" id="A0A165L7J3"/>
<gene>
    <name evidence="2" type="ORF">EXIGLDRAFT_730681</name>
</gene>
<accession>A0A165L7J3</accession>
<dbReference type="AlphaFoldDB" id="A0A165L7J3"/>
<evidence type="ECO:0000313" key="3">
    <source>
        <dbReference type="Proteomes" id="UP000077266"/>
    </source>
</evidence>
<sequence>MYSIARRAVRPAVAQSSRLANGLRFASSGTMHNNDPEVLEREKRRNLSDTQHETSTPHKTHAPGWNEALASESEAHIKADQSGAPVEELVKTTVEYVKRRHPKDGLDQSYSLKDEIEGPLSKAKESMTGSEEAVKADRST</sequence>
<reference evidence="2 3" key="1">
    <citation type="journal article" date="2016" name="Mol. Biol. Evol.">
        <title>Comparative Genomics of Early-Diverging Mushroom-Forming Fungi Provides Insights into the Origins of Lignocellulose Decay Capabilities.</title>
        <authorList>
            <person name="Nagy L.G."/>
            <person name="Riley R."/>
            <person name="Tritt A."/>
            <person name="Adam C."/>
            <person name="Daum C."/>
            <person name="Floudas D."/>
            <person name="Sun H."/>
            <person name="Yadav J.S."/>
            <person name="Pangilinan J."/>
            <person name="Larsson K.H."/>
            <person name="Matsuura K."/>
            <person name="Barry K."/>
            <person name="Labutti K."/>
            <person name="Kuo R."/>
            <person name="Ohm R.A."/>
            <person name="Bhattacharya S.S."/>
            <person name="Shirouzu T."/>
            <person name="Yoshinaga Y."/>
            <person name="Martin F.M."/>
            <person name="Grigoriev I.V."/>
            <person name="Hibbett D.S."/>
        </authorList>
    </citation>
    <scope>NUCLEOTIDE SEQUENCE [LARGE SCALE GENOMIC DNA]</scope>
    <source>
        <strain evidence="2 3">HHB12029</strain>
    </source>
</reference>
<feature type="region of interest" description="Disordered" evidence="1">
    <location>
        <begin position="24"/>
        <end position="86"/>
    </location>
</feature>